<dbReference type="InterPro" id="IPR008925">
    <property type="entry name" value="aa_tRNA-synth_I_cd-bd_sf"/>
</dbReference>
<comment type="similarity">
    <text evidence="1">Belongs to the class-I aminoacyl-tRNA synthetase family. Glutamate--tRNA ligase type 1 subfamily.</text>
</comment>
<evidence type="ECO:0000259" key="10">
    <source>
        <dbReference type="Pfam" id="PF00749"/>
    </source>
</evidence>
<dbReference type="Pfam" id="PF00749">
    <property type="entry name" value="tRNA-synt_1c"/>
    <property type="match status" value="1"/>
</dbReference>
<evidence type="ECO:0000256" key="5">
    <source>
        <dbReference type="ARBA" id="ARBA00022840"/>
    </source>
</evidence>
<dbReference type="HAMAP" id="MF_00022">
    <property type="entry name" value="Glu_tRNA_synth_type1"/>
    <property type="match status" value="1"/>
</dbReference>
<comment type="caution">
    <text evidence="11">The sequence shown here is derived from an EMBL/GenBank/DDBJ whole genome shotgun (WGS) entry which is preliminary data.</text>
</comment>
<dbReference type="GO" id="GO:0005524">
    <property type="term" value="F:ATP binding"/>
    <property type="evidence" value="ECO:0007669"/>
    <property type="project" value="UniProtKB-KW"/>
</dbReference>
<keyword evidence="6 9" id="KW-0648">Protein biosynthesis</keyword>
<dbReference type="EC" id="6.1.1.17" evidence="2"/>
<dbReference type="PRINTS" id="PR00987">
    <property type="entry name" value="TRNASYNTHGLU"/>
</dbReference>
<dbReference type="FunFam" id="3.40.50.620:FF:000045">
    <property type="entry name" value="Glutamate--tRNA ligase, mitochondrial"/>
    <property type="match status" value="1"/>
</dbReference>
<dbReference type="PANTHER" id="PTHR43311">
    <property type="entry name" value="GLUTAMATE--TRNA LIGASE"/>
    <property type="match status" value="1"/>
</dbReference>
<dbReference type="GO" id="GO:0004818">
    <property type="term" value="F:glutamate-tRNA ligase activity"/>
    <property type="evidence" value="ECO:0007669"/>
    <property type="project" value="UniProtKB-EC"/>
</dbReference>
<dbReference type="InterPro" id="IPR000924">
    <property type="entry name" value="Glu/Gln-tRNA-synth"/>
</dbReference>
<evidence type="ECO:0000256" key="9">
    <source>
        <dbReference type="RuleBase" id="RU363037"/>
    </source>
</evidence>
<evidence type="ECO:0000256" key="2">
    <source>
        <dbReference type="ARBA" id="ARBA00012835"/>
    </source>
</evidence>
<dbReference type="Gene3D" id="3.40.50.620">
    <property type="entry name" value="HUPs"/>
    <property type="match status" value="1"/>
</dbReference>
<keyword evidence="4 9" id="KW-0547">Nucleotide-binding</keyword>
<dbReference type="Proteomes" id="UP000231183">
    <property type="component" value="Unassembled WGS sequence"/>
</dbReference>
<protein>
    <recommendedName>
        <fullName evidence="2">glutamate--tRNA ligase</fullName>
        <ecNumber evidence="2">6.1.1.17</ecNumber>
    </recommendedName>
    <alternativeName>
        <fullName evidence="8">Glutamyl-tRNA synthetase</fullName>
    </alternativeName>
</protein>
<dbReference type="InterPro" id="IPR014729">
    <property type="entry name" value="Rossmann-like_a/b/a_fold"/>
</dbReference>
<keyword evidence="5 9" id="KW-0067">ATP-binding</keyword>
<evidence type="ECO:0000256" key="3">
    <source>
        <dbReference type="ARBA" id="ARBA00022598"/>
    </source>
</evidence>
<dbReference type="SUPFAM" id="SSF48163">
    <property type="entry name" value="An anticodon-binding domain of class I aminoacyl-tRNA synthetases"/>
    <property type="match status" value="1"/>
</dbReference>
<dbReference type="NCBIfam" id="TIGR00464">
    <property type="entry name" value="gltX_bact"/>
    <property type="match status" value="1"/>
</dbReference>
<dbReference type="PANTHER" id="PTHR43311:SF2">
    <property type="entry name" value="GLUTAMATE--TRNA LIGASE, MITOCHONDRIAL-RELATED"/>
    <property type="match status" value="1"/>
</dbReference>
<evidence type="ECO:0000256" key="1">
    <source>
        <dbReference type="ARBA" id="ARBA00007894"/>
    </source>
</evidence>
<gene>
    <name evidence="11" type="ORF">COU31_00900</name>
</gene>
<dbReference type="EMBL" id="PFBX01000006">
    <property type="protein sequence ID" value="PIT87772.1"/>
    <property type="molecule type" value="Genomic_DNA"/>
</dbReference>
<dbReference type="InterPro" id="IPR049940">
    <property type="entry name" value="GluQ/Sye"/>
</dbReference>
<dbReference type="CDD" id="cd00808">
    <property type="entry name" value="GluRS_core"/>
    <property type="match status" value="1"/>
</dbReference>
<reference evidence="12" key="1">
    <citation type="submission" date="2017-09" db="EMBL/GenBank/DDBJ databases">
        <title>Depth-based differentiation of microbial function through sediment-hosted aquifers and enrichment of novel symbionts in the deep terrestrial subsurface.</title>
        <authorList>
            <person name="Probst A.J."/>
            <person name="Ladd B."/>
            <person name="Jarett J.K."/>
            <person name="Geller-Mcgrath D.E."/>
            <person name="Sieber C.M.K."/>
            <person name="Emerson J.B."/>
            <person name="Anantharaman K."/>
            <person name="Thomas B.C."/>
            <person name="Malmstrom R."/>
            <person name="Stieglmeier M."/>
            <person name="Klingl A."/>
            <person name="Woyke T."/>
            <person name="Ryan C.M."/>
            <person name="Banfield J.F."/>
        </authorList>
    </citation>
    <scope>NUCLEOTIDE SEQUENCE [LARGE SCALE GENOMIC DNA]</scope>
</reference>
<evidence type="ECO:0000256" key="6">
    <source>
        <dbReference type="ARBA" id="ARBA00022917"/>
    </source>
</evidence>
<accession>A0A2M6W4P9</accession>
<evidence type="ECO:0000256" key="4">
    <source>
        <dbReference type="ARBA" id="ARBA00022741"/>
    </source>
</evidence>
<proteinExistence type="inferred from homology"/>
<dbReference type="SUPFAM" id="SSF52374">
    <property type="entry name" value="Nucleotidylyl transferase"/>
    <property type="match status" value="1"/>
</dbReference>
<sequence>MSQFKTRFAPSPTGWLHIGSLRTALFAYLFAKKNNGIFLLRIEDTDRERYMEGGVENILHSLDWAKIKPDEGVALDANGQTNQIGDNGPYIQSQRLEIYHKYIQELIDHDKAYYCFCSKERLDQLRADQQANNQPTGYDGQCRNLSLADARVRVQAGEKYVVRMKMPQDGTTKFNDLIRGQVEFQNNLIDDQVLLKADGYPTYHLAVVVDDHLMKITHIIRGEEWLSSTPKHILLYQMFGWTPPEFAHLSLLINEKKQKLSKRHGDVSVHDYIDKGYLPEALINFVAFLGWNPGDEREMFSLEELTKEFDFNKVSKSAAVFNMAKLDWYNGQYIRNLNIDELTRRCLPFLVRAGLIDQKMEKDMDL</sequence>
<dbReference type="GO" id="GO:0000049">
    <property type="term" value="F:tRNA binding"/>
    <property type="evidence" value="ECO:0007669"/>
    <property type="project" value="InterPro"/>
</dbReference>
<evidence type="ECO:0000256" key="7">
    <source>
        <dbReference type="ARBA" id="ARBA00023146"/>
    </source>
</evidence>
<evidence type="ECO:0000313" key="11">
    <source>
        <dbReference type="EMBL" id="PIT87772.1"/>
    </source>
</evidence>
<name>A0A2M6W4P9_9BACT</name>
<keyword evidence="7 9" id="KW-0030">Aminoacyl-tRNA synthetase</keyword>
<evidence type="ECO:0000313" key="12">
    <source>
        <dbReference type="Proteomes" id="UP000231183"/>
    </source>
</evidence>
<feature type="domain" description="Glutamyl/glutaminyl-tRNA synthetase class Ib catalytic" evidence="10">
    <location>
        <begin position="5"/>
        <end position="328"/>
    </location>
</feature>
<dbReference type="InterPro" id="IPR020058">
    <property type="entry name" value="Glu/Gln-tRNA-synth_Ib_cat-dom"/>
</dbReference>
<dbReference type="GO" id="GO:0006424">
    <property type="term" value="P:glutamyl-tRNA aminoacylation"/>
    <property type="evidence" value="ECO:0007669"/>
    <property type="project" value="InterPro"/>
</dbReference>
<dbReference type="GO" id="GO:0008270">
    <property type="term" value="F:zinc ion binding"/>
    <property type="evidence" value="ECO:0007669"/>
    <property type="project" value="InterPro"/>
</dbReference>
<keyword evidence="3 9" id="KW-0436">Ligase</keyword>
<dbReference type="InterPro" id="IPR033910">
    <property type="entry name" value="GluRS_core"/>
</dbReference>
<feature type="non-terminal residue" evidence="11">
    <location>
        <position position="366"/>
    </location>
</feature>
<organism evidence="11 12">
    <name type="scientific">Candidatus Magasanikbacteria bacterium CG10_big_fil_rev_8_21_14_0_10_40_10</name>
    <dbReference type="NCBI Taxonomy" id="1974648"/>
    <lineage>
        <taxon>Bacteria</taxon>
        <taxon>Candidatus Magasanikiibacteriota</taxon>
    </lineage>
</organism>
<dbReference type="InterPro" id="IPR004527">
    <property type="entry name" value="Glu-tRNA-ligase_bac/mito"/>
</dbReference>
<evidence type="ECO:0000256" key="8">
    <source>
        <dbReference type="ARBA" id="ARBA00030865"/>
    </source>
</evidence>
<dbReference type="AlphaFoldDB" id="A0A2M6W4P9"/>